<organism evidence="1 2">
    <name type="scientific">Umboniibacter marinipuniceus</name>
    <dbReference type="NCBI Taxonomy" id="569599"/>
    <lineage>
        <taxon>Bacteria</taxon>
        <taxon>Pseudomonadati</taxon>
        <taxon>Pseudomonadota</taxon>
        <taxon>Gammaproteobacteria</taxon>
        <taxon>Cellvibrionales</taxon>
        <taxon>Cellvibrionaceae</taxon>
        <taxon>Umboniibacter</taxon>
    </lineage>
</organism>
<dbReference type="AlphaFoldDB" id="A0A3M0ACN3"/>
<dbReference type="EMBL" id="REFJ01000001">
    <property type="protein sequence ID" value="RMA82710.1"/>
    <property type="molecule type" value="Genomic_DNA"/>
</dbReference>
<proteinExistence type="predicted"/>
<sequence length="66" mass="8031">MNRDDFKLNRNYSRYRAARHLIGNQNRHQAYIAVIRELQISWSTTERPIELPERSLVESQNFELRE</sequence>
<name>A0A3M0ACN3_9GAMM</name>
<keyword evidence="2" id="KW-1185">Reference proteome</keyword>
<reference evidence="1 2" key="1">
    <citation type="submission" date="2018-10" db="EMBL/GenBank/DDBJ databases">
        <title>Genomic Encyclopedia of Type Strains, Phase IV (KMG-IV): sequencing the most valuable type-strain genomes for metagenomic binning, comparative biology and taxonomic classification.</title>
        <authorList>
            <person name="Goeker M."/>
        </authorList>
    </citation>
    <scope>NUCLEOTIDE SEQUENCE [LARGE SCALE GENOMIC DNA]</scope>
    <source>
        <strain evidence="1 2">DSM 25080</strain>
    </source>
</reference>
<comment type="caution">
    <text evidence="1">The sequence shown here is derived from an EMBL/GenBank/DDBJ whole genome shotgun (WGS) entry which is preliminary data.</text>
</comment>
<gene>
    <name evidence="1" type="ORF">DFR27_0667</name>
</gene>
<dbReference type="Proteomes" id="UP000267187">
    <property type="component" value="Unassembled WGS sequence"/>
</dbReference>
<evidence type="ECO:0000313" key="1">
    <source>
        <dbReference type="EMBL" id="RMA82710.1"/>
    </source>
</evidence>
<evidence type="ECO:0000313" key="2">
    <source>
        <dbReference type="Proteomes" id="UP000267187"/>
    </source>
</evidence>
<accession>A0A3M0ACN3</accession>
<protein>
    <submittedName>
        <fullName evidence="1">Uncharacterized protein</fullName>
    </submittedName>
</protein>